<proteinExistence type="predicted"/>
<sequence length="174" mass="19791">MQNGTMREDRMRDGTMPDPIEDPIPERASQFLAGEQARWETDRSVWQHPHEATPYGHSLVQTYQTAHPDGEVTVIDLMLGLDQYQGASQDFEDYLMGIVQSRAMQLAPDRVEPAEAEALLTLPKRAQLRVFDQLTVLAEQVFDWMRSQGMDPVPGANRLPELVTEADRKRAEQD</sequence>
<accession>A0ABV6F4J2</accession>
<protein>
    <recommendedName>
        <fullName evidence="4">Tail assembly chaperone</fullName>
    </recommendedName>
</protein>
<organism evidence="2 3">
    <name type="scientific">Citricoccus parietis</name>
    <dbReference type="NCBI Taxonomy" id="592307"/>
    <lineage>
        <taxon>Bacteria</taxon>
        <taxon>Bacillati</taxon>
        <taxon>Actinomycetota</taxon>
        <taxon>Actinomycetes</taxon>
        <taxon>Micrococcales</taxon>
        <taxon>Micrococcaceae</taxon>
        <taxon>Citricoccus</taxon>
    </lineage>
</organism>
<dbReference type="RefSeq" id="WP_378041044.1">
    <property type="nucleotide sequence ID" value="NZ_JBHLWH010000021.1"/>
</dbReference>
<evidence type="ECO:0000313" key="3">
    <source>
        <dbReference type="Proteomes" id="UP001589766"/>
    </source>
</evidence>
<evidence type="ECO:0000256" key="1">
    <source>
        <dbReference type="SAM" id="MobiDB-lite"/>
    </source>
</evidence>
<reference evidence="2 3" key="1">
    <citation type="submission" date="2024-09" db="EMBL/GenBank/DDBJ databases">
        <authorList>
            <person name="Sun Q."/>
            <person name="Mori K."/>
        </authorList>
    </citation>
    <scope>NUCLEOTIDE SEQUENCE [LARGE SCALE GENOMIC DNA]</scope>
    <source>
        <strain evidence="2 3">CCM 7609</strain>
    </source>
</reference>
<name>A0ABV6F4J2_9MICC</name>
<evidence type="ECO:0008006" key="4">
    <source>
        <dbReference type="Google" id="ProtNLM"/>
    </source>
</evidence>
<keyword evidence="3" id="KW-1185">Reference proteome</keyword>
<feature type="compositionally biased region" description="Basic and acidic residues" evidence="1">
    <location>
        <begin position="1"/>
        <end position="15"/>
    </location>
</feature>
<comment type="caution">
    <text evidence="2">The sequence shown here is derived from an EMBL/GenBank/DDBJ whole genome shotgun (WGS) entry which is preliminary data.</text>
</comment>
<feature type="region of interest" description="Disordered" evidence="1">
    <location>
        <begin position="153"/>
        <end position="174"/>
    </location>
</feature>
<gene>
    <name evidence="2" type="ORF">ACFFIO_07930</name>
</gene>
<feature type="compositionally biased region" description="Basic and acidic residues" evidence="1">
    <location>
        <begin position="165"/>
        <end position="174"/>
    </location>
</feature>
<feature type="region of interest" description="Disordered" evidence="1">
    <location>
        <begin position="1"/>
        <end position="23"/>
    </location>
</feature>
<dbReference type="Proteomes" id="UP001589766">
    <property type="component" value="Unassembled WGS sequence"/>
</dbReference>
<evidence type="ECO:0000313" key="2">
    <source>
        <dbReference type="EMBL" id="MFC0248428.1"/>
    </source>
</evidence>
<dbReference type="EMBL" id="JBHLWH010000021">
    <property type="protein sequence ID" value="MFC0248428.1"/>
    <property type="molecule type" value="Genomic_DNA"/>
</dbReference>